<dbReference type="SUPFAM" id="SSF53335">
    <property type="entry name" value="S-adenosyl-L-methionine-dependent methyltransferases"/>
    <property type="match status" value="1"/>
</dbReference>
<dbReference type="GO" id="GO:0032259">
    <property type="term" value="P:methylation"/>
    <property type="evidence" value="ECO:0007669"/>
    <property type="project" value="UniProtKB-KW"/>
</dbReference>
<keyword evidence="3" id="KW-1133">Transmembrane helix</keyword>
<dbReference type="Proteomes" id="UP000186817">
    <property type="component" value="Unassembled WGS sequence"/>
</dbReference>
<protein>
    <submittedName>
        <fullName evidence="4">DNA (Cytosine-5)-methyltransferase 3B</fullName>
    </submittedName>
</protein>
<evidence type="ECO:0000256" key="2">
    <source>
        <dbReference type="ARBA" id="ARBA00022679"/>
    </source>
</evidence>
<gene>
    <name evidence="4" type="primary">Dnmt3b</name>
    <name evidence="4" type="ORF">AK812_SmicGene12269</name>
</gene>
<feature type="transmembrane region" description="Helical" evidence="3">
    <location>
        <begin position="592"/>
        <end position="614"/>
    </location>
</feature>
<proteinExistence type="predicted"/>
<dbReference type="InterPro" id="IPR001525">
    <property type="entry name" value="C5_MeTfrase"/>
</dbReference>
<keyword evidence="3" id="KW-0472">Membrane</keyword>
<dbReference type="Gene3D" id="3.40.50.150">
    <property type="entry name" value="Vaccinia Virus protein VP39"/>
    <property type="match status" value="1"/>
</dbReference>
<sequence length="785" mass="86662">MEDPFLYVVDWVSEGTKRQLGAPELLLLEEFDGNPKLLQAKLHIVEGERDRVADLLVEHGVCEWNDGKDVKTFQGTKLLNGMFGVAKSDMTPQNETVLRVIMNFIPLNSYLAAGASGCASTLNGVVRGTRETTCAWWQVYLDNFVAGERCRAAESPTTSEKWHLMTENQWEKVGVLSSAKKRTSNATTVEELGAFIDGPNKTMGVSPARILKLVHSSLLILGLSSPPRKLVQIILGRWIYLLQYRRPGMAIFSEPWKLIYGRYTRKKVLALKEELWLAILLLPLLHTCLDATVLEQVTCSDASLKGGAVAVSDGLTQQGAELENRLGDPRAEAISVPIVVLSLFNGIGGAFRAYDLAGVMPMGLYAVECHGPANRITQRRWPQTKVFGDVLAFGSAELQEIVDRPPDAKELHVWGGFPCRDLSSAKANRNNLTGKQSSLFYELARIWEAAKTVSGDRLRVYLVAENVASMDIEARREISQTLGLKPIRLDPANVMNMSRPRFFWTDLPPISMEGITHVPQDDYIEIRASAKLVTPDSWLRRRLLHLTDSYVSMSVISKGRKALEDGNLAFAIIMLVVGIRTWSVLVQPAVDAVGALQVASYAFTTAGLLCACYLQNSKWRGISLAIAVFARSVLEGEISCLTARMRWRELIGAMRQTSRMHQLTAASLAATTVLVAFATLYDISQGHGADAVPNLILVLIMPFSLYVAACATADCTRLPSLLCMLDAEEEEEEGAYMDLALFLTLSESGFFMWDTRVTLGVLQKFVYFTSAVVGTIGFQLKLVDL</sequence>
<evidence type="ECO:0000256" key="3">
    <source>
        <dbReference type="SAM" id="Phobius"/>
    </source>
</evidence>
<comment type="caution">
    <text evidence="4">The sequence shown here is derived from an EMBL/GenBank/DDBJ whole genome shotgun (WGS) entry which is preliminary data.</text>
</comment>
<dbReference type="EMBL" id="LSRX01000205">
    <property type="protein sequence ID" value="OLQ04640.1"/>
    <property type="molecule type" value="Genomic_DNA"/>
</dbReference>
<evidence type="ECO:0000256" key="1">
    <source>
        <dbReference type="ARBA" id="ARBA00022603"/>
    </source>
</evidence>
<name>A0A1Q9EB36_SYMMI</name>
<keyword evidence="3" id="KW-0812">Transmembrane</keyword>
<keyword evidence="2 4" id="KW-0808">Transferase</keyword>
<organism evidence="4 5">
    <name type="scientific">Symbiodinium microadriaticum</name>
    <name type="common">Dinoflagellate</name>
    <name type="synonym">Zooxanthella microadriatica</name>
    <dbReference type="NCBI Taxonomy" id="2951"/>
    <lineage>
        <taxon>Eukaryota</taxon>
        <taxon>Sar</taxon>
        <taxon>Alveolata</taxon>
        <taxon>Dinophyceae</taxon>
        <taxon>Suessiales</taxon>
        <taxon>Symbiodiniaceae</taxon>
        <taxon>Symbiodinium</taxon>
    </lineage>
</organism>
<dbReference type="GO" id="GO:0008168">
    <property type="term" value="F:methyltransferase activity"/>
    <property type="evidence" value="ECO:0007669"/>
    <property type="project" value="UniProtKB-KW"/>
</dbReference>
<feature type="transmembrane region" description="Helical" evidence="3">
    <location>
        <begin position="663"/>
        <end position="683"/>
    </location>
</feature>
<keyword evidence="5" id="KW-1185">Reference proteome</keyword>
<dbReference type="OrthoDB" id="427583at2759"/>
<evidence type="ECO:0000313" key="4">
    <source>
        <dbReference type="EMBL" id="OLQ04640.1"/>
    </source>
</evidence>
<evidence type="ECO:0000313" key="5">
    <source>
        <dbReference type="Proteomes" id="UP000186817"/>
    </source>
</evidence>
<dbReference type="AlphaFoldDB" id="A0A1Q9EB36"/>
<reference evidence="4 5" key="1">
    <citation type="submission" date="2016-02" db="EMBL/GenBank/DDBJ databases">
        <title>Genome analysis of coral dinoflagellate symbionts highlights evolutionary adaptations to a symbiotic lifestyle.</title>
        <authorList>
            <person name="Aranda M."/>
            <person name="Li Y."/>
            <person name="Liew Y.J."/>
            <person name="Baumgarten S."/>
            <person name="Simakov O."/>
            <person name="Wilson M."/>
            <person name="Piel J."/>
            <person name="Ashoor H."/>
            <person name="Bougouffa S."/>
            <person name="Bajic V.B."/>
            <person name="Ryu T."/>
            <person name="Ravasi T."/>
            <person name="Bayer T."/>
            <person name="Micklem G."/>
            <person name="Kim H."/>
            <person name="Bhak J."/>
            <person name="Lajeunesse T.C."/>
            <person name="Voolstra C.R."/>
        </authorList>
    </citation>
    <scope>NUCLEOTIDE SEQUENCE [LARGE SCALE GENOMIC DNA]</scope>
    <source>
        <strain evidence="4 5">CCMP2467</strain>
    </source>
</reference>
<keyword evidence="1 4" id="KW-0489">Methyltransferase</keyword>
<feature type="transmembrane region" description="Helical" evidence="3">
    <location>
        <begin position="695"/>
        <end position="713"/>
    </location>
</feature>
<accession>A0A1Q9EB36</accession>
<dbReference type="InterPro" id="IPR029063">
    <property type="entry name" value="SAM-dependent_MTases_sf"/>
</dbReference>
<dbReference type="Pfam" id="PF00145">
    <property type="entry name" value="DNA_methylase"/>
    <property type="match status" value="1"/>
</dbReference>